<evidence type="ECO:0000259" key="8">
    <source>
        <dbReference type="PROSITE" id="PS51379"/>
    </source>
</evidence>
<name>A0A7G8Q0J8_9GAMM</name>
<keyword evidence="4" id="KW-0479">Metal-binding</keyword>
<dbReference type="EMBL" id="CP060412">
    <property type="protein sequence ID" value="QNK00306.1"/>
    <property type="molecule type" value="Genomic_DNA"/>
</dbReference>
<gene>
    <name evidence="9" type="ORF">H8F01_14440</name>
</gene>
<protein>
    <submittedName>
        <fullName evidence="9">YfhL family 4Fe-4S dicluster ferredoxin</fullName>
    </submittedName>
</protein>
<evidence type="ECO:0000256" key="1">
    <source>
        <dbReference type="ARBA" id="ARBA00001966"/>
    </source>
</evidence>
<evidence type="ECO:0000256" key="5">
    <source>
        <dbReference type="ARBA" id="ARBA00022982"/>
    </source>
</evidence>
<keyword evidence="2" id="KW-0813">Transport</keyword>
<dbReference type="InterPro" id="IPR017900">
    <property type="entry name" value="4Fe4S_Fe_S_CS"/>
</dbReference>
<dbReference type="Pfam" id="PF12838">
    <property type="entry name" value="Fer4_7"/>
    <property type="match status" value="1"/>
</dbReference>
<reference evidence="9 10" key="1">
    <citation type="submission" date="2020-08" db="EMBL/GenBank/DDBJ databases">
        <title>Dyella sp. G9 isolated from forest soil.</title>
        <authorList>
            <person name="Fu J."/>
            <person name="Qiu L."/>
        </authorList>
    </citation>
    <scope>NUCLEOTIDE SEQUENCE [LARGE SCALE GENOMIC DNA]</scope>
    <source>
        <strain evidence="9 10">G9</strain>
    </source>
</reference>
<dbReference type="PANTHER" id="PTHR24960:SF79">
    <property type="entry name" value="PHOTOSYSTEM I IRON-SULFUR CENTER"/>
    <property type="match status" value="1"/>
</dbReference>
<feature type="domain" description="4Fe-4S ferredoxin-type" evidence="8">
    <location>
        <begin position="30"/>
        <end position="64"/>
    </location>
</feature>
<dbReference type="PROSITE" id="PS51379">
    <property type="entry name" value="4FE4S_FER_2"/>
    <property type="match status" value="2"/>
</dbReference>
<dbReference type="NCBIfam" id="NF033683">
    <property type="entry name" value="di_4Fe-4S_YfhL"/>
    <property type="match status" value="1"/>
</dbReference>
<dbReference type="KEGG" id="dtl:H8F01_14440"/>
<dbReference type="FunFam" id="3.30.70.20:FF:000045">
    <property type="entry name" value="Ferredoxin, 4Fe-4S"/>
    <property type="match status" value="1"/>
</dbReference>
<feature type="domain" description="4Fe-4S ferredoxin-type" evidence="8">
    <location>
        <begin position="1"/>
        <end position="29"/>
    </location>
</feature>
<sequence length="99" mass="10850">MSLKILDTCVNCDVCEPVCPNKAISLGEEYYVIDPSLCTECIGHYDEPQCIDVCPVECIIIDPEHTETHDQLELKYRHLMALDGDAASSSTGASTKDDA</sequence>
<evidence type="ECO:0000256" key="3">
    <source>
        <dbReference type="ARBA" id="ARBA00022485"/>
    </source>
</evidence>
<keyword evidence="10" id="KW-1185">Reference proteome</keyword>
<proteinExistence type="predicted"/>
<dbReference type="GO" id="GO:0005737">
    <property type="term" value="C:cytoplasm"/>
    <property type="evidence" value="ECO:0007669"/>
    <property type="project" value="TreeGrafter"/>
</dbReference>
<keyword evidence="7" id="KW-0411">Iron-sulfur</keyword>
<organism evidence="9 10">
    <name type="scientific">Dyella telluris</name>
    <dbReference type="NCBI Taxonomy" id="2763498"/>
    <lineage>
        <taxon>Bacteria</taxon>
        <taxon>Pseudomonadati</taxon>
        <taxon>Pseudomonadota</taxon>
        <taxon>Gammaproteobacteria</taxon>
        <taxon>Lysobacterales</taxon>
        <taxon>Rhodanobacteraceae</taxon>
        <taxon>Dyella</taxon>
    </lineage>
</organism>
<evidence type="ECO:0000256" key="2">
    <source>
        <dbReference type="ARBA" id="ARBA00022448"/>
    </source>
</evidence>
<evidence type="ECO:0000256" key="7">
    <source>
        <dbReference type="ARBA" id="ARBA00023014"/>
    </source>
</evidence>
<dbReference type="InterPro" id="IPR047927">
    <property type="entry name" value="YfhL-like"/>
</dbReference>
<dbReference type="InterPro" id="IPR017896">
    <property type="entry name" value="4Fe4S_Fe-S-bd"/>
</dbReference>
<evidence type="ECO:0000256" key="4">
    <source>
        <dbReference type="ARBA" id="ARBA00022723"/>
    </source>
</evidence>
<dbReference type="PANTHER" id="PTHR24960">
    <property type="entry name" value="PHOTOSYSTEM I IRON-SULFUR CENTER-RELATED"/>
    <property type="match status" value="1"/>
</dbReference>
<dbReference type="GO" id="GO:0046872">
    <property type="term" value="F:metal ion binding"/>
    <property type="evidence" value="ECO:0007669"/>
    <property type="project" value="UniProtKB-KW"/>
</dbReference>
<evidence type="ECO:0000313" key="9">
    <source>
        <dbReference type="EMBL" id="QNK00306.1"/>
    </source>
</evidence>
<evidence type="ECO:0000313" key="10">
    <source>
        <dbReference type="Proteomes" id="UP000515873"/>
    </source>
</evidence>
<dbReference type="Proteomes" id="UP000515873">
    <property type="component" value="Chromosome"/>
</dbReference>
<dbReference type="GO" id="GO:0051539">
    <property type="term" value="F:4 iron, 4 sulfur cluster binding"/>
    <property type="evidence" value="ECO:0007669"/>
    <property type="project" value="UniProtKB-KW"/>
</dbReference>
<accession>A0A7G8Q0J8</accession>
<dbReference type="Gene3D" id="3.30.70.20">
    <property type="match status" value="1"/>
</dbReference>
<keyword evidence="6" id="KW-0408">Iron</keyword>
<dbReference type="SUPFAM" id="SSF54862">
    <property type="entry name" value="4Fe-4S ferredoxins"/>
    <property type="match status" value="1"/>
</dbReference>
<keyword evidence="3" id="KW-0004">4Fe-4S</keyword>
<evidence type="ECO:0000256" key="6">
    <source>
        <dbReference type="ARBA" id="ARBA00023004"/>
    </source>
</evidence>
<comment type="cofactor">
    <cofactor evidence="1">
        <name>[4Fe-4S] cluster</name>
        <dbReference type="ChEBI" id="CHEBI:49883"/>
    </cofactor>
</comment>
<dbReference type="InterPro" id="IPR050157">
    <property type="entry name" value="PSI_iron-sulfur_center"/>
</dbReference>
<dbReference type="PROSITE" id="PS00198">
    <property type="entry name" value="4FE4S_FER_1"/>
    <property type="match status" value="1"/>
</dbReference>
<keyword evidence="5" id="KW-0249">Electron transport</keyword>
<dbReference type="RefSeq" id="WP_187055786.1">
    <property type="nucleotide sequence ID" value="NZ_CP060412.1"/>
</dbReference>
<dbReference type="AlphaFoldDB" id="A0A7G8Q0J8"/>